<dbReference type="KEGG" id="pbk:Back11_36490"/>
<organism evidence="1 2">
    <name type="scientific">Paenibacillus baekrokdamisoli</name>
    <dbReference type="NCBI Taxonomy" id="1712516"/>
    <lineage>
        <taxon>Bacteria</taxon>
        <taxon>Bacillati</taxon>
        <taxon>Bacillota</taxon>
        <taxon>Bacilli</taxon>
        <taxon>Bacillales</taxon>
        <taxon>Paenibacillaceae</taxon>
        <taxon>Paenibacillus</taxon>
    </lineage>
</organism>
<accession>A0A3G9JGS4</accession>
<dbReference type="AlphaFoldDB" id="A0A3G9JGS4"/>
<dbReference type="Gene3D" id="3.30.360.10">
    <property type="entry name" value="Dihydrodipicolinate Reductase, domain 2"/>
    <property type="match status" value="1"/>
</dbReference>
<dbReference type="OrthoDB" id="1910498at2"/>
<protein>
    <submittedName>
        <fullName evidence="1">Uncharacterized protein</fullName>
    </submittedName>
</protein>
<evidence type="ECO:0000313" key="2">
    <source>
        <dbReference type="Proteomes" id="UP000275368"/>
    </source>
</evidence>
<reference evidence="1 2" key="1">
    <citation type="submission" date="2018-11" db="EMBL/GenBank/DDBJ databases">
        <title>Complete genome sequence of Paenibacillus baekrokdamisoli strain KCTC 33723.</title>
        <authorList>
            <person name="Kang S.W."/>
            <person name="Lee K.C."/>
            <person name="Kim K.K."/>
            <person name="Kim J.S."/>
            <person name="Kim D.S."/>
            <person name="Ko S.H."/>
            <person name="Yang S.H."/>
            <person name="Lee J.S."/>
        </authorList>
    </citation>
    <scope>NUCLEOTIDE SEQUENCE [LARGE SCALE GENOMIC DNA]</scope>
    <source>
        <strain evidence="1 2">KCTC 33723</strain>
    </source>
</reference>
<evidence type="ECO:0000313" key="1">
    <source>
        <dbReference type="EMBL" id="BBH22304.1"/>
    </source>
</evidence>
<dbReference type="PANTHER" id="PTHR43796:SF2">
    <property type="entry name" value="CARBOXYNORSPERMIDINE SYNTHASE"/>
    <property type="match status" value="1"/>
</dbReference>
<proteinExistence type="predicted"/>
<sequence length="360" mass="39672">MKENIVVVGGYGHVGQTICRELGELYPGKVFAAGRSLERAEQFTRTSGGKIKPLQLNINETVDPDFLSSVKLVIMCLDQKNTTFVKACFAKGIHYVDISANHSFLSQVEELHSEAAANRATSVLSVGLAPGLTNLMASHASRLMDKTEIIDISIMLGLGEQHGDASIKWTVDNLSKNFAAIQNNESRVVSSFTDGKKTDFGAGLGKRAAYRFDFSDQHVLPRTLGVPTVSTRLCFDSAAMTRLLAWMRASGLFRIVKLKPIRSAVIGLFSKMRYGKELFAVKIDAKGKKNQEDMLIECFLTGENEADITARVAAAVADHVYRTVLPHGVFHVEQLLALDKLLPYIEQRVSFQTLMNGKRF</sequence>
<name>A0A3G9JGS4_9BACL</name>
<dbReference type="InterPro" id="IPR005097">
    <property type="entry name" value="Sacchrp_dh_NADP-bd"/>
</dbReference>
<dbReference type="Proteomes" id="UP000275368">
    <property type="component" value="Chromosome"/>
</dbReference>
<dbReference type="Gene3D" id="3.40.50.720">
    <property type="entry name" value="NAD(P)-binding Rossmann-like Domain"/>
    <property type="match status" value="1"/>
</dbReference>
<dbReference type="SUPFAM" id="SSF51735">
    <property type="entry name" value="NAD(P)-binding Rossmann-fold domains"/>
    <property type="match status" value="1"/>
</dbReference>
<dbReference type="PANTHER" id="PTHR43796">
    <property type="entry name" value="CARBOXYNORSPERMIDINE SYNTHASE"/>
    <property type="match status" value="1"/>
</dbReference>
<dbReference type="Pfam" id="PF03435">
    <property type="entry name" value="Sacchrp_dh_NADP"/>
    <property type="match status" value="1"/>
</dbReference>
<dbReference type="RefSeq" id="WP_125660191.1">
    <property type="nucleotide sequence ID" value="NZ_AP019308.1"/>
</dbReference>
<dbReference type="InterPro" id="IPR036291">
    <property type="entry name" value="NAD(P)-bd_dom_sf"/>
</dbReference>
<gene>
    <name evidence="1" type="ORF">Back11_36490</name>
</gene>
<dbReference type="EMBL" id="AP019308">
    <property type="protein sequence ID" value="BBH22304.1"/>
    <property type="molecule type" value="Genomic_DNA"/>
</dbReference>
<keyword evidence="2" id="KW-1185">Reference proteome</keyword>